<feature type="domain" description="Mammalian cell entry C-terminal" evidence="2">
    <location>
        <begin position="122"/>
        <end position="305"/>
    </location>
</feature>
<sequence>MLTRKVRVQVIVFALIALAGITYVGARYAGLDRLFGGGGYVVRVELADSGGIFAGAEVTYNGVPIGRVGELRLTGSGLEADLRIDDGAPPVPADVEAVVTNRSAVGEQYVDLRPRSSGGPVLADGSVIALSRTRLPLPNEQLVLNLDRLVASVPRDALRSVVDELYDATLDTGPSLQALLDATSGFTQSASAHLPQTIQLITDADTVLTTQIENSGAITAFGADAKRVAAMLRDSDADLSAILSTAPPAAGQISGLLRETGPNLTTLLTNLLTTSQVLLAHRNGVEQLLVAAPTAIEAGSTVIAGDSAGFGLATTFFDPLPCTAGYEGTRYRNGLDTTPAPLNTAAGCRR</sequence>
<dbReference type="AlphaFoldDB" id="A0A3N2H3S2"/>
<dbReference type="RefSeq" id="WP_123685789.1">
    <property type="nucleotide sequence ID" value="NZ_RKHY01000001.1"/>
</dbReference>
<gene>
    <name evidence="3" type="ORF">EDD35_5988</name>
</gene>
<dbReference type="GO" id="GO:0005576">
    <property type="term" value="C:extracellular region"/>
    <property type="evidence" value="ECO:0007669"/>
    <property type="project" value="TreeGrafter"/>
</dbReference>
<keyword evidence="4" id="KW-1185">Reference proteome</keyword>
<proteinExistence type="predicted"/>
<evidence type="ECO:0000259" key="2">
    <source>
        <dbReference type="Pfam" id="PF11887"/>
    </source>
</evidence>
<comment type="caution">
    <text evidence="3">The sequence shown here is derived from an EMBL/GenBank/DDBJ whole genome shotgun (WGS) entry which is preliminary data.</text>
</comment>
<dbReference type="InterPro" id="IPR052336">
    <property type="entry name" value="MlaD_Phospholipid_Transporter"/>
</dbReference>
<dbReference type="NCBIfam" id="TIGR00996">
    <property type="entry name" value="Mtu_fam_mce"/>
    <property type="match status" value="1"/>
</dbReference>
<evidence type="ECO:0000313" key="4">
    <source>
        <dbReference type="Proteomes" id="UP000274843"/>
    </source>
</evidence>
<dbReference type="Proteomes" id="UP000274843">
    <property type="component" value="Unassembled WGS sequence"/>
</dbReference>
<dbReference type="EMBL" id="RKHY01000001">
    <property type="protein sequence ID" value="ROS43568.1"/>
    <property type="molecule type" value="Genomic_DNA"/>
</dbReference>
<dbReference type="PANTHER" id="PTHR33371:SF16">
    <property type="entry name" value="MCE-FAMILY PROTEIN MCE3F"/>
    <property type="match status" value="1"/>
</dbReference>
<protein>
    <submittedName>
        <fullName evidence="3">Phospholipid/cholesterol/gamma-HCH transport system substrate-binding protein</fullName>
    </submittedName>
</protein>
<evidence type="ECO:0000313" key="3">
    <source>
        <dbReference type="EMBL" id="ROS43568.1"/>
    </source>
</evidence>
<dbReference type="PANTHER" id="PTHR33371">
    <property type="entry name" value="INTERMEMBRANE PHOSPHOLIPID TRANSPORT SYSTEM BINDING PROTEIN MLAD-RELATED"/>
    <property type="match status" value="1"/>
</dbReference>
<reference evidence="3 4" key="1">
    <citation type="submission" date="2018-11" db="EMBL/GenBank/DDBJ databases">
        <title>Sequencing the genomes of 1000 actinobacteria strains.</title>
        <authorList>
            <person name="Klenk H.-P."/>
        </authorList>
    </citation>
    <scope>NUCLEOTIDE SEQUENCE [LARGE SCALE GENOMIC DNA]</scope>
    <source>
        <strain evidence="3 4">DSM 44348</strain>
    </source>
</reference>
<dbReference type="InterPro" id="IPR003399">
    <property type="entry name" value="Mce/MlaD"/>
</dbReference>
<dbReference type="InterPro" id="IPR024516">
    <property type="entry name" value="Mce_C"/>
</dbReference>
<dbReference type="Pfam" id="PF02470">
    <property type="entry name" value="MlaD"/>
    <property type="match status" value="1"/>
</dbReference>
<dbReference type="InterPro" id="IPR005693">
    <property type="entry name" value="Mce"/>
</dbReference>
<name>A0A3N2H3S2_9PSEU</name>
<dbReference type="Pfam" id="PF11887">
    <property type="entry name" value="Mce4_CUP1"/>
    <property type="match status" value="1"/>
</dbReference>
<organism evidence="3 4">
    <name type="scientific">Amycolatopsis thermoflava</name>
    <dbReference type="NCBI Taxonomy" id="84480"/>
    <lineage>
        <taxon>Bacteria</taxon>
        <taxon>Bacillati</taxon>
        <taxon>Actinomycetota</taxon>
        <taxon>Actinomycetes</taxon>
        <taxon>Pseudonocardiales</taxon>
        <taxon>Pseudonocardiaceae</taxon>
        <taxon>Amycolatopsis</taxon>
        <taxon>Amycolatopsis methanolica group</taxon>
    </lineage>
</organism>
<feature type="domain" description="Mce/MlaD" evidence="1">
    <location>
        <begin position="39"/>
        <end position="114"/>
    </location>
</feature>
<evidence type="ECO:0000259" key="1">
    <source>
        <dbReference type="Pfam" id="PF02470"/>
    </source>
</evidence>
<accession>A0A3N2H3S2</accession>
<dbReference type="GeneID" id="301847260"/>